<dbReference type="SUPFAM" id="SSF53613">
    <property type="entry name" value="Ribokinase-like"/>
    <property type="match status" value="1"/>
</dbReference>
<dbReference type="GO" id="GO:0009228">
    <property type="term" value="P:thiamine biosynthetic process"/>
    <property type="evidence" value="ECO:0007669"/>
    <property type="project" value="TreeGrafter"/>
</dbReference>
<sequence>MPSSGQPCSSSYIQPHIRHIQVRIILSADLLQWIVMLPMSTKVPHLPTPVVLLIGLFDPTGQQDVPADAITCANHGVHSVSAISGVSIADSANILHIDPSAPELFDEQIRFLLEDTPVQAIKVGCLPAVEHVSVIAQIAADYPDVPLILHLGPRPPLEDPDELPTADSDLVVHASLELLVSQSEVVVVSPNATDRWLNEDMTEMMDVGTGPQALLHMGAQWVLLPGFRQRPGSTVYFLGHTEGLTVTWPWVAAPERTQDTTGLLTCSIAAQLASGIPMQAACEAASRYEADALSGAFQAGMGQRTAKRLTGGVS</sequence>
<name>A0A2R4XMX8_9BURK</name>
<protein>
    <submittedName>
        <fullName evidence="2">Hydroxymethylpyrimidine/phosphomethylpyrimidine kinase</fullName>
    </submittedName>
</protein>
<dbReference type="KEGG" id="boz:DBV39_16990"/>
<accession>A0A2R4XMX8</accession>
<organism evidence="2 3">
    <name type="scientific">Orrella marina</name>
    <dbReference type="NCBI Taxonomy" id="2163011"/>
    <lineage>
        <taxon>Bacteria</taxon>
        <taxon>Pseudomonadati</taxon>
        <taxon>Pseudomonadota</taxon>
        <taxon>Betaproteobacteria</taxon>
        <taxon>Burkholderiales</taxon>
        <taxon>Alcaligenaceae</taxon>
        <taxon>Orrella</taxon>
    </lineage>
</organism>
<dbReference type="GO" id="GO:0005829">
    <property type="term" value="C:cytosol"/>
    <property type="evidence" value="ECO:0007669"/>
    <property type="project" value="TreeGrafter"/>
</dbReference>
<dbReference type="EMBL" id="CP028901">
    <property type="protein sequence ID" value="AWB35145.1"/>
    <property type="molecule type" value="Genomic_DNA"/>
</dbReference>
<dbReference type="UniPathway" id="UPA00060">
    <property type="reaction ID" value="UER00138"/>
</dbReference>
<reference evidence="2 3" key="1">
    <citation type="submission" date="2018-04" db="EMBL/GenBank/DDBJ databases">
        <title>Bordetella sp. HZ20 isolated from seawater.</title>
        <authorList>
            <person name="Sun C."/>
        </authorList>
    </citation>
    <scope>NUCLEOTIDE SEQUENCE [LARGE SCALE GENOMIC DNA]</scope>
    <source>
        <strain evidence="2 3">HZ20</strain>
    </source>
</reference>
<keyword evidence="2" id="KW-0418">Kinase</keyword>
<dbReference type="Gene3D" id="3.40.1190.20">
    <property type="match status" value="1"/>
</dbReference>
<dbReference type="PANTHER" id="PTHR20858">
    <property type="entry name" value="PHOSPHOMETHYLPYRIMIDINE KINASE"/>
    <property type="match status" value="1"/>
</dbReference>
<dbReference type="AlphaFoldDB" id="A0A2R4XMX8"/>
<dbReference type="InterPro" id="IPR029056">
    <property type="entry name" value="Ribokinase-like"/>
</dbReference>
<evidence type="ECO:0000313" key="2">
    <source>
        <dbReference type="EMBL" id="AWB35145.1"/>
    </source>
</evidence>
<proteinExistence type="predicted"/>
<dbReference type="PANTHER" id="PTHR20858:SF17">
    <property type="entry name" value="HYDROXYMETHYLPYRIMIDINE_PHOSPHOMETHYLPYRIMIDINE KINASE THI20-RELATED"/>
    <property type="match status" value="1"/>
</dbReference>
<dbReference type="Proteomes" id="UP000244571">
    <property type="component" value="Chromosome"/>
</dbReference>
<evidence type="ECO:0000313" key="3">
    <source>
        <dbReference type="Proteomes" id="UP000244571"/>
    </source>
</evidence>
<keyword evidence="3" id="KW-1185">Reference proteome</keyword>
<dbReference type="GO" id="GO:0008972">
    <property type="term" value="F:phosphomethylpyrimidine kinase activity"/>
    <property type="evidence" value="ECO:0007669"/>
    <property type="project" value="TreeGrafter"/>
</dbReference>
<dbReference type="GO" id="GO:0008902">
    <property type="term" value="F:hydroxymethylpyrimidine kinase activity"/>
    <property type="evidence" value="ECO:0007669"/>
    <property type="project" value="TreeGrafter"/>
</dbReference>
<dbReference type="GO" id="GO:0009229">
    <property type="term" value="P:thiamine diphosphate biosynthetic process"/>
    <property type="evidence" value="ECO:0007669"/>
    <property type="project" value="UniProtKB-UniPathway"/>
</dbReference>
<feature type="domain" description="Pyridoxamine kinase/Phosphomethylpyrimidine kinase" evidence="1">
    <location>
        <begin position="58"/>
        <end position="304"/>
    </location>
</feature>
<gene>
    <name evidence="2" type="ORF">DBV39_16990</name>
</gene>
<evidence type="ECO:0000259" key="1">
    <source>
        <dbReference type="Pfam" id="PF08543"/>
    </source>
</evidence>
<keyword evidence="2" id="KW-0808">Transferase</keyword>
<dbReference type="Pfam" id="PF08543">
    <property type="entry name" value="Phos_pyr_kin"/>
    <property type="match status" value="1"/>
</dbReference>
<dbReference type="InterPro" id="IPR013749">
    <property type="entry name" value="PM/HMP-P_kinase-1"/>
</dbReference>